<protein>
    <submittedName>
        <fullName evidence="2">ABC-2 type transporter</fullName>
    </submittedName>
</protein>
<dbReference type="RefSeq" id="WP_013335965.1">
    <property type="nucleotide sequence ID" value="NC_014537.1"/>
</dbReference>
<dbReference type="InterPro" id="IPR051784">
    <property type="entry name" value="Nod_factor_ABC_transporter"/>
</dbReference>
<keyword evidence="1" id="KW-1133">Transmembrane helix</keyword>
<dbReference type="GeneID" id="9751777"/>
<organism evidence="2 3">
    <name type="scientific">Vulcanisaeta distributa (strain DSM 14429 / JCM 11212 / NBRC 100878 / IC-017)</name>
    <dbReference type="NCBI Taxonomy" id="572478"/>
    <lineage>
        <taxon>Archaea</taxon>
        <taxon>Thermoproteota</taxon>
        <taxon>Thermoprotei</taxon>
        <taxon>Thermoproteales</taxon>
        <taxon>Thermoproteaceae</taxon>
        <taxon>Vulcanisaeta</taxon>
    </lineage>
</organism>
<dbReference type="HOGENOM" id="CLU_096331_0_0_2"/>
<reference evidence="3" key="2">
    <citation type="journal article" date="2010" name="Stand. Genomic Sci.">
        <title>Complete genome sequence of Vulcanisaeta distributa type strain (IC-017T).</title>
        <authorList>
            <person name="Mavromatis K."/>
            <person name="Sikorski J."/>
            <person name="Pabst E."/>
            <person name="Teshima H."/>
            <person name="Lapidus A."/>
            <person name="Lucas S."/>
            <person name="Nolan M."/>
            <person name="Glavina Del Rio T."/>
            <person name="Cheng J."/>
            <person name="Bruce D."/>
            <person name="Goodwin L."/>
            <person name="Pitluck S."/>
            <person name="Liolios K."/>
            <person name="Ivanova N."/>
            <person name="Mikhailova N."/>
            <person name="Pati A."/>
            <person name="Chen A."/>
            <person name="Palaniappan K."/>
            <person name="Land M."/>
            <person name="Hauser L."/>
            <person name="Chang Y."/>
            <person name="Jeffries C."/>
            <person name="Rohde M."/>
            <person name="Spring S."/>
            <person name="Goker M."/>
            <person name="Wirth R."/>
            <person name="Woyke T."/>
            <person name="Bristow J."/>
            <person name="Eisen J."/>
            <person name="Markowitz V."/>
            <person name="Hugenholtz P."/>
            <person name="Klenk H."/>
            <person name="Kyrpides N."/>
        </authorList>
    </citation>
    <scope>NUCLEOTIDE SEQUENCE [LARGE SCALE GENOMIC DNA]</scope>
    <source>
        <strain evidence="3">DSM 14429 / JCM 11212 / NBRC 100878 / IC-017</strain>
    </source>
</reference>
<reference evidence="2 3" key="1">
    <citation type="journal article" date="2010" name="Stand. Genomic Sci.">
        <title>Complete genome sequence of Vulcanisaeta distributa type strain (IC-017).</title>
        <authorList>
            <person name="Mavromatis K."/>
            <person name="Sikorski J."/>
            <person name="Pabst E."/>
            <person name="Teshima H."/>
            <person name="Lapidus A."/>
            <person name="Lucas S."/>
            <person name="Nolan M."/>
            <person name="Glavina Del Rio T."/>
            <person name="Cheng J.F."/>
            <person name="Bruce D."/>
            <person name="Goodwin L."/>
            <person name="Pitluck S."/>
            <person name="Liolios K."/>
            <person name="Ivanova N."/>
            <person name="Mikhailova N."/>
            <person name="Pati A."/>
            <person name="Chen A."/>
            <person name="Palaniappan K."/>
            <person name="Land M."/>
            <person name="Hauser L."/>
            <person name="Chang Y.J."/>
            <person name="Jeffries C.D."/>
            <person name="Rohde M."/>
            <person name="Spring S."/>
            <person name="Goker M."/>
            <person name="Wirth R."/>
            <person name="Woyke T."/>
            <person name="Bristow J."/>
            <person name="Eisen J.A."/>
            <person name="Markowitz V."/>
            <person name="Hugenholtz P."/>
            <person name="Klenk H.P."/>
            <person name="Kyrpides N.C."/>
        </authorList>
    </citation>
    <scope>NUCLEOTIDE SEQUENCE [LARGE SCALE GENOMIC DNA]</scope>
    <source>
        <strain evidence="3">DSM 14429 / JCM 11212 / NBRC 100878 / IC-017</strain>
    </source>
</reference>
<dbReference type="eggNOG" id="arCOG01469">
    <property type="taxonomic scope" value="Archaea"/>
</dbReference>
<evidence type="ECO:0000256" key="1">
    <source>
        <dbReference type="SAM" id="Phobius"/>
    </source>
</evidence>
<dbReference type="KEGG" id="vdi:Vdis_0848"/>
<proteinExistence type="predicted"/>
<dbReference type="PANTHER" id="PTHR43229:SF3">
    <property type="entry name" value="ABC-TYPE MULTIDRUG TRANSPORT SYSTEM, PERMEASE COMPONENT"/>
    <property type="match status" value="1"/>
</dbReference>
<feature type="transmembrane region" description="Helical" evidence="1">
    <location>
        <begin position="103"/>
        <end position="128"/>
    </location>
</feature>
<dbReference type="Proteomes" id="UP000006681">
    <property type="component" value="Chromosome"/>
</dbReference>
<keyword evidence="3" id="KW-1185">Reference proteome</keyword>
<feature type="transmembrane region" description="Helical" evidence="1">
    <location>
        <begin position="223"/>
        <end position="244"/>
    </location>
</feature>
<feature type="transmembrane region" description="Helical" evidence="1">
    <location>
        <begin position="164"/>
        <end position="182"/>
    </location>
</feature>
<evidence type="ECO:0000313" key="3">
    <source>
        <dbReference type="Proteomes" id="UP000006681"/>
    </source>
</evidence>
<evidence type="ECO:0000313" key="2">
    <source>
        <dbReference type="EMBL" id="ADN50240.1"/>
    </source>
</evidence>
<dbReference type="EMBL" id="CP002100">
    <property type="protein sequence ID" value="ADN50240.1"/>
    <property type="molecule type" value="Genomic_DNA"/>
</dbReference>
<dbReference type="PANTHER" id="PTHR43229">
    <property type="entry name" value="NODULATION PROTEIN J"/>
    <property type="match status" value="1"/>
</dbReference>
<dbReference type="STRING" id="572478.Vdis_0848"/>
<accession>E1QP69</accession>
<name>E1QP69_VULDI</name>
<feature type="transmembrane region" description="Helical" evidence="1">
    <location>
        <begin position="140"/>
        <end position="158"/>
    </location>
</feature>
<dbReference type="OrthoDB" id="97972at2157"/>
<sequence length="252" mass="27674">MRKVKGGLSHQLRAILVLAWLNGLLPILRSPLWTVSTLATPISLLILLTVLYRGIGMVMGIIGGLVWTMLSSGTALIGDAAYYRLELKFQQMIVATPTSPLAYTIGLALSEVIFTLPGIILFAILMALKTTVDLLDTLEIAASLVLLWYAISSIAFYSSTLFTYIRYTWAVVSLLTLALGVLPPVYYPATYLGSAWWVAYLVPTSATAMIIQNAVRIAHYSTLQIVTAYISNIAWCIMGTLLTLRVARWRTP</sequence>
<keyword evidence="1" id="KW-0812">Transmembrane</keyword>
<feature type="transmembrane region" description="Helical" evidence="1">
    <location>
        <begin position="189"/>
        <end position="211"/>
    </location>
</feature>
<feature type="transmembrane region" description="Helical" evidence="1">
    <location>
        <begin position="12"/>
        <end position="28"/>
    </location>
</feature>
<gene>
    <name evidence="2" type="ordered locus">Vdis_0848</name>
</gene>
<keyword evidence="1" id="KW-0472">Membrane</keyword>
<dbReference type="AlphaFoldDB" id="E1QP69"/>